<evidence type="ECO:0000313" key="2">
    <source>
        <dbReference type="Proteomes" id="UP001165092"/>
    </source>
</evidence>
<proteinExistence type="predicted"/>
<comment type="caution">
    <text evidence="1">The sequence shown here is derived from an EMBL/GenBank/DDBJ whole genome shotgun (WGS) entry which is preliminary data.</text>
</comment>
<protein>
    <submittedName>
        <fullName evidence="1">Uncharacterized protein</fullName>
    </submittedName>
</protein>
<dbReference type="AlphaFoldDB" id="A0A9W6UKR8"/>
<dbReference type="Proteomes" id="UP001165092">
    <property type="component" value="Unassembled WGS sequence"/>
</dbReference>
<reference evidence="1" key="1">
    <citation type="submission" date="2023-02" db="EMBL/GenBank/DDBJ databases">
        <title>Nocardiopsis ansamitocini NBRC 112285.</title>
        <authorList>
            <person name="Ichikawa N."/>
            <person name="Sato H."/>
            <person name="Tonouchi N."/>
        </authorList>
    </citation>
    <scope>NUCLEOTIDE SEQUENCE</scope>
    <source>
        <strain evidence="1">NBRC 112285</strain>
    </source>
</reference>
<keyword evidence="2" id="KW-1185">Reference proteome</keyword>
<evidence type="ECO:0000313" key="1">
    <source>
        <dbReference type="EMBL" id="GLU50012.1"/>
    </source>
</evidence>
<gene>
    <name evidence="1" type="ORF">Nans01_43630</name>
</gene>
<name>A0A9W6UKR8_9ACTN</name>
<dbReference type="EMBL" id="BSQG01000010">
    <property type="protein sequence ID" value="GLU50012.1"/>
    <property type="molecule type" value="Genomic_DNA"/>
</dbReference>
<sequence>MGRSISLDKQGSARGLAEHWGCLKYALALEARGEDGYSVLSEEGRSTQRQHKTVQAHELGVGFGVVAAEHILRERYRGHRVSVVPVETVLRAGWPLTGNRYRPRFFAEVWKPGEQAIVFPIVCKGHHGRSSSSYPQLASASAHVEAVHIGPWNKTPSLVFSTELSMKGPVVVHALHADGDGGILPVQEEEMNVRLRYRPMPPQIMKPAEGPHPEEGMLGFHVLPRDAEWFRCVLARVDAAGAVAFTGDNQATAPYLIKQQGGHNYTRQSHAVTSSVRDMEHTLLGIHCVGTEHIFRLNGERVEAFSGLASDLFELLSGLRVNKYRREVDARQEQNPYAKWDESWGGAVSVRPDGSVLAIRRLRA</sequence>
<organism evidence="1 2">
    <name type="scientific">Nocardiopsis ansamitocini</name>
    <dbReference type="NCBI Taxonomy" id="1670832"/>
    <lineage>
        <taxon>Bacteria</taxon>
        <taxon>Bacillati</taxon>
        <taxon>Actinomycetota</taxon>
        <taxon>Actinomycetes</taxon>
        <taxon>Streptosporangiales</taxon>
        <taxon>Nocardiopsidaceae</taxon>
        <taxon>Nocardiopsis</taxon>
    </lineage>
</organism>
<accession>A0A9W6UKR8</accession>